<comment type="similarity">
    <text evidence="1">Belongs to the sigma-70 factor family. ECF subfamily.</text>
</comment>
<dbReference type="Pfam" id="PF04542">
    <property type="entry name" value="Sigma70_r2"/>
    <property type="match status" value="1"/>
</dbReference>
<dbReference type="InterPro" id="IPR013249">
    <property type="entry name" value="RNA_pol_sigma70_r4_t2"/>
</dbReference>
<keyword evidence="2" id="KW-0805">Transcription regulation</keyword>
<dbReference type="Pfam" id="PF08281">
    <property type="entry name" value="Sigma70_r4_2"/>
    <property type="match status" value="1"/>
</dbReference>
<evidence type="ECO:0000313" key="7">
    <source>
        <dbReference type="EMBL" id="OOQ56727.1"/>
    </source>
</evidence>
<dbReference type="SUPFAM" id="SSF88659">
    <property type="entry name" value="Sigma3 and sigma4 domains of RNA polymerase sigma factors"/>
    <property type="match status" value="1"/>
</dbReference>
<feature type="domain" description="RNA polymerase sigma factor 70 region 4 type 2" evidence="6">
    <location>
        <begin position="125"/>
        <end position="174"/>
    </location>
</feature>
<dbReference type="GO" id="GO:0016987">
    <property type="term" value="F:sigma factor activity"/>
    <property type="evidence" value="ECO:0007669"/>
    <property type="project" value="UniProtKB-KW"/>
</dbReference>
<dbReference type="Gene3D" id="1.10.1740.10">
    <property type="match status" value="1"/>
</dbReference>
<dbReference type="PANTHER" id="PTHR43133:SF46">
    <property type="entry name" value="RNA POLYMERASE SIGMA-70 FACTOR ECF SUBFAMILY"/>
    <property type="match status" value="1"/>
</dbReference>
<reference evidence="7 8" key="1">
    <citation type="submission" date="2016-07" db="EMBL/GenBank/DDBJ databases">
        <title>Genomic analysis of zinc-resistant bacterium Mucilaginibacter pedocola TBZ30.</title>
        <authorList>
            <person name="Huang J."/>
            <person name="Tang J."/>
        </authorList>
    </citation>
    <scope>NUCLEOTIDE SEQUENCE [LARGE SCALE GENOMIC DNA]</scope>
    <source>
        <strain evidence="7 8">TBZ30</strain>
    </source>
</reference>
<protein>
    <submittedName>
        <fullName evidence="7">RNA polymerase subunit sigma-70</fullName>
    </submittedName>
</protein>
<comment type="caution">
    <text evidence="7">The sequence shown here is derived from an EMBL/GenBank/DDBJ whole genome shotgun (WGS) entry which is preliminary data.</text>
</comment>
<gene>
    <name evidence="7" type="ORF">BC343_17185</name>
</gene>
<dbReference type="GO" id="GO:0006352">
    <property type="term" value="P:DNA-templated transcription initiation"/>
    <property type="evidence" value="ECO:0007669"/>
    <property type="project" value="InterPro"/>
</dbReference>
<dbReference type="Gene3D" id="1.10.10.10">
    <property type="entry name" value="Winged helix-like DNA-binding domain superfamily/Winged helix DNA-binding domain"/>
    <property type="match status" value="1"/>
</dbReference>
<keyword evidence="4" id="KW-0804">Transcription</keyword>
<organism evidence="7 8">
    <name type="scientific">Mucilaginibacter pedocola</name>
    <dbReference type="NCBI Taxonomy" id="1792845"/>
    <lineage>
        <taxon>Bacteria</taxon>
        <taxon>Pseudomonadati</taxon>
        <taxon>Bacteroidota</taxon>
        <taxon>Sphingobacteriia</taxon>
        <taxon>Sphingobacteriales</taxon>
        <taxon>Sphingobacteriaceae</taxon>
        <taxon>Mucilaginibacter</taxon>
    </lineage>
</organism>
<evidence type="ECO:0000259" key="5">
    <source>
        <dbReference type="Pfam" id="PF04542"/>
    </source>
</evidence>
<accession>A0A1S9P7B1</accession>
<name>A0A1S9P7B1_9SPHI</name>
<evidence type="ECO:0000313" key="8">
    <source>
        <dbReference type="Proteomes" id="UP000189739"/>
    </source>
</evidence>
<dbReference type="InterPro" id="IPR014327">
    <property type="entry name" value="RNA_pol_sigma70_bacteroid"/>
</dbReference>
<dbReference type="InterPro" id="IPR039425">
    <property type="entry name" value="RNA_pol_sigma-70-like"/>
</dbReference>
<dbReference type="STRING" id="1792845.BC343_17185"/>
<proteinExistence type="inferred from homology"/>
<dbReference type="NCBIfam" id="TIGR02985">
    <property type="entry name" value="Sig70_bacteroi1"/>
    <property type="match status" value="1"/>
</dbReference>
<dbReference type="InterPro" id="IPR014284">
    <property type="entry name" value="RNA_pol_sigma-70_dom"/>
</dbReference>
<dbReference type="SUPFAM" id="SSF88946">
    <property type="entry name" value="Sigma2 domain of RNA polymerase sigma factors"/>
    <property type="match status" value="1"/>
</dbReference>
<evidence type="ECO:0000256" key="3">
    <source>
        <dbReference type="ARBA" id="ARBA00023082"/>
    </source>
</evidence>
<feature type="domain" description="RNA polymerase sigma-70 region 2" evidence="5">
    <location>
        <begin position="27"/>
        <end position="90"/>
    </location>
</feature>
<evidence type="ECO:0000259" key="6">
    <source>
        <dbReference type="Pfam" id="PF08281"/>
    </source>
</evidence>
<dbReference type="InterPro" id="IPR013324">
    <property type="entry name" value="RNA_pol_sigma_r3/r4-like"/>
</dbReference>
<dbReference type="RefSeq" id="WP_078351141.1">
    <property type="nucleotide sequence ID" value="NZ_MBTF01000038.1"/>
</dbReference>
<dbReference type="OrthoDB" id="659569at2"/>
<dbReference type="CDD" id="cd06171">
    <property type="entry name" value="Sigma70_r4"/>
    <property type="match status" value="1"/>
</dbReference>
<evidence type="ECO:0000256" key="4">
    <source>
        <dbReference type="ARBA" id="ARBA00023163"/>
    </source>
</evidence>
<dbReference type="GO" id="GO:0003677">
    <property type="term" value="F:DNA binding"/>
    <property type="evidence" value="ECO:0007669"/>
    <property type="project" value="InterPro"/>
</dbReference>
<evidence type="ECO:0000256" key="1">
    <source>
        <dbReference type="ARBA" id="ARBA00010641"/>
    </source>
</evidence>
<dbReference type="InterPro" id="IPR036388">
    <property type="entry name" value="WH-like_DNA-bd_sf"/>
</dbReference>
<keyword evidence="8" id="KW-1185">Reference proteome</keyword>
<dbReference type="NCBIfam" id="TIGR02937">
    <property type="entry name" value="sigma70-ECF"/>
    <property type="match status" value="1"/>
</dbReference>
<dbReference type="EMBL" id="MBTF01000038">
    <property type="protein sequence ID" value="OOQ56727.1"/>
    <property type="molecule type" value="Genomic_DNA"/>
</dbReference>
<evidence type="ECO:0000256" key="2">
    <source>
        <dbReference type="ARBA" id="ARBA00023015"/>
    </source>
</evidence>
<dbReference type="InterPro" id="IPR007627">
    <property type="entry name" value="RNA_pol_sigma70_r2"/>
</dbReference>
<dbReference type="AlphaFoldDB" id="A0A1S9P7B1"/>
<dbReference type="PANTHER" id="PTHR43133">
    <property type="entry name" value="RNA POLYMERASE ECF-TYPE SIGMA FACTO"/>
    <property type="match status" value="1"/>
</dbReference>
<keyword evidence="3" id="KW-0731">Sigma factor</keyword>
<dbReference type="InterPro" id="IPR013325">
    <property type="entry name" value="RNA_pol_sigma_r2"/>
</dbReference>
<sequence>MITLRDISDQDLVSLLREGNKDAYTEIYNRYKWLLHAHAYKKLGDRDAANDLVQELFTSLWTRRGDIVLISTLSAYLYTAVRNRVLNMMEHKQVESKYIDSLAAYTSNYVAGTDHLVREKQLMAIIETEIAALPPKMREVFELSRKSHLSHKEIAEQLNISEETVKKQVKNALKVLRVRLGLVLYIFLLVKF</sequence>
<dbReference type="Proteomes" id="UP000189739">
    <property type="component" value="Unassembled WGS sequence"/>
</dbReference>